<accession>A0AAU9AT60</accession>
<dbReference type="Proteomes" id="UP000218824">
    <property type="component" value="Chromosome"/>
</dbReference>
<evidence type="ECO:0000313" key="1">
    <source>
        <dbReference type="EMBL" id="BAV99648.1"/>
    </source>
</evidence>
<dbReference type="GeneID" id="83065953"/>
<sequence length="84" mass="9276">MRAQDVLPDHRNEVRIGEVVARKGSVAAFLANARVLADPAAPAQARAQAEHDTRELLPALRALGLFEVMELRDPQLRAWLAEQP</sequence>
<dbReference type="KEGG" id="lem:LEN_4161"/>
<reference evidence="1 2" key="1">
    <citation type="journal article" date="2017" name="DNA Res.">
        <title>Complete genome sequence and expression profile of the commercial lytic enzyme producer Lysobacter enzymogenes M497-1.</title>
        <authorList>
            <person name="Takami H."/>
            <person name="Toyoda A."/>
            <person name="Uchiyama I."/>
            <person name="Itoh T."/>
            <person name="Takaki Y."/>
            <person name="Arai W."/>
            <person name="Nishi S."/>
            <person name="Kawai M."/>
            <person name="Shinya K."/>
            <person name="Ikeda H."/>
        </authorList>
    </citation>
    <scope>NUCLEOTIDE SEQUENCE [LARGE SCALE GENOMIC DNA]</scope>
    <source>
        <strain evidence="1 2">M497-1</strain>
    </source>
</reference>
<organism evidence="1 2">
    <name type="scientific">Lysobacter enzymogenes</name>
    <dbReference type="NCBI Taxonomy" id="69"/>
    <lineage>
        <taxon>Bacteria</taxon>
        <taxon>Pseudomonadati</taxon>
        <taxon>Pseudomonadota</taxon>
        <taxon>Gammaproteobacteria</taxon>
        <taxon>Lysobacterales</taxon>
        <taxon>Lysobacteraceae</taxon>
        <taxon>Lysobacter</taxon>
    </lineage>
</organism>
<dbReference type="RefSeq" id="WP_096380542.1">
    <property type="nucleotide sequence ID" value="NZ_AP014940.1"/>
</dbReference>
<evidence type="ECO:0000313" key="2">
    <source>
        <dbReference type="Proteomes" id="UP000218824"/>
    </source>
</evidence>
<proteinExistence type="predicted"/>
<dbReference type="EMBL" id="AP014940">
    <property type="protein sequence ID" value="BAV99648.1"/>
    <property type="molecule type" value="Genomic_DNA"/>
</dbReference>
<dbReference type="AlphaFoldDB" id="A0AAU9AT60"/>
<gene>
    <name evidence="1" type="ORF">LEN_4161</name>
</gene>
<evidence type="ECO:0008006" key="3">
    <source>
        <dbReference type="Google" id="ProtNLM"/>
    </source>
</evidence>
<protein>
    <recommendedName>
        <fullName evidence="3">Preprotein translocase subunit SecD</fullName>
    </recommendedName>
</protein>
<name>A0AAU9AT60_LYSEN</name>